<dbReference type="AlphaFoldDB" id="A0A5B8A174"/>
<reference evidence="2 3" key="1">
    <citation type="submission" date="2019-06" db="EMBL/GenBank/DDBJ databases">
        <authorList>
            <person name="Srinivasan S."/>
        </authorList>
    </citation>
    <scope>NUCLEOTIDE SEQUENCE [LARGE SCALE GENOMIC DNA]</scope>
    <source>
        <strain evidence="2 3">17J68-5</strain>
    </source>
</reference>
<name>A0A5B8A174_9BACT</name>
<keyword evidence="1" id="KW-1133">Transmembrane helix</keyword>
<dbReference type="EMBL" id="CP040896">
    <property type="protein sequence ID" value="QDA60465.1"/>
    <property type="molecule type" value="Genomic_DNA"/>
</dbReference>
<feature type="transmembrane region" description="Helical" evidence="1">
    <location>
        <begin position="142"/>
        <end position="161"/>
    </location>
</feature>
<accession>A0A5B8A174</accession>
<feature type="transmembrane region" description="Helical" evidence="1">
    <location>
        <begin position="68"/>
        <end position="92"/>
    </location>
</feature>
<dbReference type="Proteomes" id="UP000305398">
    <property type="component" value="Chromosome"/>
</dbReference>
<keyword evidence="1" id="KW-0472">Membrane</keyword>
<keyword evidence="1" id="KW-0812">Transmembrane</keyword>
<evidence type="ECO:0000313" key="3">
    <source>
        <dbReference type="Proteomes" id="UP000305398"/>
    </source>
</evidence>
<feature type="transmembrane region" description="Helical" evidence="1">
    <location>
        <begin position="104"/>
        <end position="122"/>
    </location>
</feature>
<dbReference type="KEGG" id="hyj:FHG12_10240"/>
<sequence length="165" mass="17837">MSYSMPASAPPSRLSRTRAVVLTALVAGTLDISVAMAKYALPTGRDPLGVPRYVASGLLGKEALTGGLAAAGWGFVFHYGFAFVFTAFYFWLFPRLGQRWSHPVVRGVLYGSFVWMVMNLVVVPASRIGRLPSDPAKAALEWLIIIVCIGLPIAIGAARYYRSAK</sequence>
<evidence type="ECO:0008006" key="4">
    <source>
        <dbReference type="Google" id="ProtNLM"/>
    </source>
</evidence>
<evidence type="ECO:0000313" key="2">
    <source>
        <dbReference type="EMBL" id="QDA60465.1"/>
    </source>
</evidence>
<dbReference type="RefSeq" id="WP_139515641.1">
    <property type="nucleotide sequence ID" value="NZ_CP040896.1"/>
</dbReference>
<proteinExistence type="predicted"/>
<gene>
    <name evidence="2" type="ORF">FHG12_10240</name>
</gene>
<keyword evidence="3" id="KW-1185">Reference proteome</keyword>
<protein>
    <recommendedName>
        <fullName evidence="4">DUF1440 domain-containing protein</fullName>
    </recommendedName>
</protein>
<evidence type="ECO:0000256" key="1">
    <source>
        <dbReference type="SAM" id="Phobius"/>
    </source>
</evidence>
<dbReference type="OrthoDB" id="7564746at2"/>
<organism evidence="2 3">
    <name type="scientific">Hymenobacter jejuensis</name>
    <dbReference type="NCBI Taxonomy" id="2502781"/>
    <lineage>
        <taxon>Bacteria</taxon>
        <taxon>Pseudomonadati</taxon>
        <taxon>Bacteroidota</taxon>
        <taxon>Cytophagia</taxon>
        <taxon>Cytophagales</taxon>
        <taxon>Hymenobacteraceae</taxon>
        <taxon>Hymenobacter</taxon>
    </lineage>
</organism>